<evidence type="ECO:0000256" key="6">
    <source>
        <dbReference type="ARBA" id="ARBA00022837"/>
    </source>
</evidence>
<dbReference type="AlphaFoldDB" id="A0A7V4U1T4"/>
<dbReference type="Pfam" id="PF13229">
    <property type="entry name" value="Beta_helix"/>
    <property type="match status" value="1"/>
</dbReference>
<dbReference type="EMBL" id="DRQG01000111">
    <property type="protein sequence ID" value="HGY56436.1"/>
    <property type="molecule type" value="Genomic_DNA"/>
</dbReference>
<dbReference type="Gene3D" id="2.160.20.10">
    <property type="entry name" value="Single-stranded right-handed beta-helix, Pectin lyase-like"/>
    <property type="match status" value="1"/>
</dbReference>
<evidence type="ECO:0000256" key="7">
    <source>
        <dbReference type="ARBA" id="ARBA00023239"/>
    </source>
</evidence>
<dbReference type="Gene3D" id="2.60.40.4070">
    <property type="match status" value="1"/>
</dbReference>
<dbReference type="InterPro" id="IPR026444">
    <property type="entry name" value="Secre_tail"/>
</dbReference>
<dbReference type="GO" id="GO:0016837">
    <property type="term" value="F:carbon-oxygen lyase activity, acting on polysaccharides"/>
    <property type="evidence" value="ECO:0007669"/>
    <property type="project" value="TreeGrafter"/>
</dbReference>
<evidence type="ECO:0000256" key="8">
    <source>
        <dbReference type="ARBA" id="ARBA00038263"/>
    </source>
</evidence>
<keyword evidence="6" id="KW-0106">Calcium</keyword>
<dbReference type="InterPro" id="IPR006626">
    <property type="entry name" value="PbH1"/>
</dbReference>
<dbReference type="InterPro" id="IPR012334">
    <property type="entry name" value="Pectin_lyas_fold"/>
</dbReference>
<evidence type="ECO:0000259" key="9">
    <source>
        <dbReference type="Pfam" id="PF13229"/>
    </source>
</evidence>
<keyword evidence="7" id="KW-0456">Lyase</keyword>
<comment type="cofactor">
    <cofactor evidence="1">
        <name>Ca(2+)</name>
        <dbReference type="ChEBI" id="CHEBI:29108"/>
    </cofactor>
</comment>
<gene>
    <name evidence="11" type="ORF">ENK44_12070</name>
</gene>
<evidence type="ECO:0000256" key="2">
    <source>
        <dbReference type="ARBA" id="ARBA00004613"/>
    </source>
</evidence>
<evidence type="ECO:0000313" key="11">
    <source>
        <dbReference type="EMBL" id="HGY56436.1"/>
    </source>
</evidence>
<dbReference type="InterPro" id="IPR059226">
    <property type="entry name" value="Choice_anch_Q_dom"/>
</dbReference>
<evidence type="ECO:0000259" key="10">
    <source>
        <dbReference type="Pfam" id="PF18962"/>
    </source>
</evidence>
<dbReference type="GO" id="GO:0046872">
    <property type="term" value="F:metal ion binding"/>
    <property type="evidence" value="ECO:0007669"/>
    <property type="project" value="UniProtKB-KW"/>
</dbReference>
<dbReference type="Pfam" id="PF18962">
    <property type="entry name" value="Por_Secre_tail"/>
    <property type="match status" value="1"/>
</dbReference>
<evidence type="ECO:0000256" key="1">
    <source>
        <dbReference type="ARBA" id="ARBA00001913"/>
    </source>
</evidence>
<feature type="domain" description="Right handed beta helix" evidence="9">
    <location>
        <begin position="108"/>
        <end position="279"/>
    </location>
</feature>
<name>A0A7V4U1T4_CALAY</name>
<keyword evidence="3" id="KW-0964">Secreted</keyword>
<comment type="similarity">
    <text evidence="8">Belongs to the polysaccharide lyase 9 family.</text>
</comment>
<dbReference type="NCBIfam" id="NF041518">
    <property type="entry name" value="choice_anch_Q"/>
    <property type="match status" value="1"/>
</dbReference>
<comment type="subcellular location">
    <subcellularLocation>
        <location evidence="2">Secreted</location>
    </subcellularLocation>
</comment>
<evidence type="ECO:0000256" key="3">
    <source>
        <dbReference type="ARBA" id="ARBA00022525"/>
    </source>
</evidence>
<feature type="domain" description="Secretion system C-terminal sorting" evidence="10">
    <location>
        <begin position="434"/>
        <end position="501"/>
    </location>
</feature>
<dbReference type="SUPFAM" id="SSF51126">
    <property type="entry name" value="Pectin lyase-like"/>
    <property type="match status" value="1"/>
</dbReference>
<evidence type="ECO:0000256" key="5">
    <source>
        <dbReference type="ARBA" id="ARBA00022729"/>
    </source>
</evidence>
<keyword evidence="4" id="KW-0479">Metal-binding</keyword>
<sequence>MNRNIRYLIVLLLSPVFLQASVYYVSNSGSDTNDGSVQNPWRTLQYSADHVTAGDTVFVENGTYVGFSIETAGQKNNPIVYMALGDSVIVNEASNRDNIEIFLAHYVIIDGFIVENAQRAGISVLGYADDECVGVVLRNNICTNNGRWGIFTGYAANITIENNETSYSQEEHGIYVSNSADNPVIRNNTAHHNYGSGIQINADPALDGDGIISNALVENNICYENGKGGGAALNFASIRQSLIRNNILFNNYAGGLAFWDDGYGSGMGCKDNKIYNNTVVMPAEGRWALNMINTSTGNTILNNILIHQGDRGGLETDASSMDGLTSDYNIQDKISYEDTWLSRSEWNVQSGQDSNSFSATPGDLFAGGSDFHLKEDAPAIDAGITLIDVPYDFEGDARPSGSSTDIGADEMVITAIHHGSAKPSGSSLQLLGSYPNPFNSRITIRYVLHKPSAVEISVYNLLGEKIKTTVSRFRQAGTHQIHFDFVNFPSGVYVYRIIAGKELRFGRLLLIK</sequence>
<dbReference type="Proteomes" id="UP000885779">
    <property type="component" value="Unassembled WGS sequence"/>
</dbReference>
<proteinExistence type="inferred from homology"/>
<evidence type="ECO:0000256" key="4">
    <source>
        <dbReference type="ARBA" id="ARBA00022723"/>
    </source>
</evidence>
<organism evidence="11">
    <name type="scientific">Caldithrix abyssi</name>
    <dbReference type="NCBI Taxonomy" id="187145"/>
    <lineage>
        <taxon>Bacteria</taxon>
        <taxon>Pseudomonadati</taxon>
        <taxon>Calditrichota</taxon>
        <taxon>Calditrichia</taxon>
        <taxon>Calditrichales</taxon>
        <taxon>Calditrichaceae</taxon>
        <taxon>Caldithrix</taxon>
    </lineage>
</organism>
<keyword evidence="5" id="KW-0732">Signal</keyword>
<dbReference type="PANTHER" id="PTHR40088">
    <property type="entry name" value="PECTATE LYASE (EUROFUNG)"/>
    <property type="match status" value="1"/>
</dbReference>
<accession>A0A7V4U1T4</accession>
<reference evidence="11" key="1">
    <citation type="journal article" date="2020" name="mSystems">
        <title>Genome- and Community-Level Interaction Insights into Carbon Utilization and Element Cycling Functions of Hydrothermarchaeota in Hydrothermal Sediment.</title>
        <authorList>
            <person name="Zhou Z."/>
            <person name="Liu Y."/>
            <person name="Xu W."/>
            <person name="Pan J."/>
            <person name="Luo Z.H."/>
            <person name="Li M."/>
        </authorList>
    </citation>
    <scope>NUCLEOTIDE SEQUENCE [LARGE SCALE GENOMIC DNA]</scope>
    <source>
        <strain evidence="11">HyVt-577</strain>
    </source>
</reference>
<comment type="caution">
    <text evidence="11">The sequence shown here is derived from an EMBL/GenBank/DDBJ whole genome shotgun (WGS) entry which is preliminary data.</text>
</comment>
<dbReference type="GO" id="GO:0005576">
    <property type="term" value="C:extracellular region"/>
    <property type="evidence" value="ECO:0007669"/>
    <property type="project" value="UniProtKB-SubCell"/>
</dbReference>
<protein>
    <submittedName>
        <fullName evidence="11">T9SS type A sorting domain-containing protein</fullName>
    </submittedName>
</protein>
<dbReference type="InterPro" id="IPR052052">
    <property type="entry name" value="Polysaccharide_Lyase_9"/>
</dbReference>
<dbReference type="PANTHER" id="PTHR40088:SF1">
    <property type="entry name" value="PECTATE LYASE PEL9"/>
    <property type="match status" value="1"/>
</dbReference>
<dbReference type="NCBIfam" id="TIGR04183">
    <property type="entry name" value="Por_Secre_tail"/>
    <property type="match status" value="1"/>
</dbReference>
<dbReference type="NCBIfam" id="TIGR03804">
    <property type="entry name" value="para_beta_helix"/>
    <property type="match status" value="2"/>
</dbReference>
<dbReference type="InterPro" id="IPR039448">
    <property type="entry name" value="Beta_helix"/>
</dbReference>
<dbReference type="SMART" id="SM00710">
    <property type="entry name" value="PbH1"/>
    <property type="match status" value="7"/>
</dbReference>
<dbReference type="InterPro" id="IPR022441">
    <property type="entry name" value="Para_beta_helix_rpt-2"/>
</dbReference>
<dbReference type="InterPro" id="IPR011050">
    <property type="entry name" value="Pectin_lyase_fold/virulence"/>
</dbReference>